<proteinExistence type="predicted"/>
<dbReference type="EMBL" id="CAEZSR010000229">
    <property type="protein sequence ID" value="CAB4590748.1"/>
    <property type="molecule type" value="Genomic_DNA"/>
</dbReference>
<reference evidence="1" key="1">
    <citation type="submission" date="2020-05" db="EMBL/GenBank/DDBJ databases">
        <authorList>
            <person name="Chiriac C."/>
            <person name="Salcher M."/>
            <person name="Ghai R."/>
            <person name="Kavagutti S V."/>
        </authorList>
    </citation>
    <scope>NUCLEOTIDE SEQUENCE</scope>
</reference>
<sequence>MRTIKHPLSGALYDLTVEGTIEVTKNGRRGVFTEHGVWLEGDIRQADPHLCLWIAGKQFPNRFQQAAEAISG</sequence>
<dbReference type="AlphaFoldDB" id="A0A6J6G1E1"/>
<gene>
    <name evidence="1" type="ORF">UFOPK1493_03729</name>
</gene>
<name>A0A6J6G1E1_9ZZZZ</name>
<protein>
    <submittedName>
        <fullName evidence="1">Unannotated protein</fullName>
    </submittedName>
</protein>
<accession>A0A6J6G1E1</accession>
<evidence type="ECO:0000313" key="1">
    <source>
        <dbReference type="EMBL" id="CAB4590748.1"/>
    </source>
</evidence>
<organism evidence="1">
    <name type="scientific">freshwater metagenome</name>
    <dbReference type="NCBI Taxonomy" id="449393"/>
    <lineage>
        <taxon>unclassified sequences</taxon>
        <taxon>metagenomes</taxon>
        <taxon>ecological metagenomes</taxon>
    </lineage>
</organism>